<dbReference type="Proteomes" id="UP000226442">
    <property type="component" value="Unassembled WGS sequence"/>
</dbReference>
<dbReference type="EMBL" id="NXIB02000085">
    <property type="protein sequence ID" value="PHX54662.1"/>
    <property type="molecule type" value="Genomic_DNA"/>
</dbReference>
<protein>
    <submittedName>
        <fullName evidence="1">Uncharacterized protein</fullName>
    </submittedName>
</protein>
<keyword evidence="2" id="KW-1185">Reference proteome</keyword>
<reference evidence="1" key="1">
    <citation type="submission" date="2017-10" db="EMBL/GenBank/DDBJ databases">
        <title>Draft genome sequence of the planktic cyanobacteria Tychonema bourrellyi isolated from alpine lentic freshwater.</title>
        <authorList>
            <person name="Tett A."/>
            <person name="Armanini F."/>
            <person name="Asnicar F."/>
            <person name="Boscaini A."/>
            <person name="Pasolli E."/>
            <person name="Zolfo M."/>
            <person name="Donati C."/>
            <person name="Salmaso N."/>
            <person name="Segata N."/>
        </authorList>
    </citation>
    <scope>NUCLEOTIDE SEQUENCE</scope>
    <source>
        <strain evidence="1">FEM_GT703</strain>
    </source>
</reference>
<comment type="caution">
    <text evidence="1">The sequence shown here is derived from an EMBL/GenBank/DDBJ whole genome shotgun (WGS) entry which is preliminary data.</text>
</comment>
<organism evidence="1 2">
    <name type="scientific">Tychonema bourrellyi FEM_GT703</name>
    <dbReference type="NCBI Taxonomy" id="2040638"/>
    <lineage>
        <taxon>Bacteria</taxon>
        <taxon>Bacillati</taxon>
        <taxon>Cyanobacteriota</taxon>
        <taxon>Cyanophyceae</taxon>
        <taxon>Oscillatoriophycideae</taxon>
        <taxon>Oscillatoriales</taxon>
        <taxon>Microcoleaceae</taxon>
        <taxon>Tychonema</taxon>
    </lineage>
</organism>
<dbReference type="OrthoDB" id="509728at2"/>
<accession>A0A2G4EYR5</accession>
<dbReference type="RefSeq" id="WP_096829119.1">
    <property type="nucleotide sequence ID" value="NZ_NXIB02000085.1"/>
</dbReference>
<evidence type="ECO:0000313" key="2">
    <source>
        <dbReference type="Proteomes" id="UP000226442"/>
    </source>
</evidence>
<gene>
    <name evidence="1" type="ORF">CP500_014860</name>
</gene>
<name>A0A2G4EYR5_9CYAN</name>
<sequence length="170" mass="19017">MKYDVCCGKKSPFTKSLFLFLIAGFGLIFVLQPEEYAALAQQAVCPKGDVADFPAPPLSQNQKSVPSLWLAQKQFGGQLLDRWFVDYNSSNSWVVLVVNRQLWSGLDYVGRYQFVNRFGVAAGEYGYNVRVCNRQGVGLAVYSCNGDRLSCRIDLESVSNPGIQRKPKLF</sequence>
<dbReference type="AlphaFoldDB" id="A0A2G4EYR5"/>
<proteinExistence type="predicted"/>
<evidence type="ECO:0000313" key="1">
    <source>
        <dbReference type="EMBL" id="PHX54662.1"/>
    </source>
</evidence>